<evidence type="ECO:0000313" key="1">
    <source>
        <dbReference type="EMBL" id="VAW74573.1"/>
    </source>
</evidence>
<proteinExistence type="predicted"/>
<sequence>MRTDSNLNLKKEIISLRKDENIEMIEEDALAYAVQTPRDSPANSMSELLVENAPGALAEV</sequence>
<name>A0A3B0YEJ5_9ZZZZ</name>
<reference evidence="1" key="1">
    <citation type="submission" date="2018-06" db="EMBL/GenBank/DDBJ databases">
        <authorList>
            <person name="Zhirakovskaya E."/>
        </authorList>
    </citation>
    <scope>NUCLEOTIDE SEQUENCE</scope>
</reference>
<gene>
    <name evidence="1" type="ORF">MNBD_GAMMA15-2026</name>
</gene>
<dbReference type="AlphaFoldDB" id="A0A3B0YEJ5"/>
<accession>A0A3B0YEJ5</accession>
<protein>
    <submittedName>
        <fullName evidence="1">Uncharacterized protein</fullName>
    </submittedName>
</protein>
<organism evidence="1">
    <name type="scientific">hydrothermal vent metagenome</name>
    <dbReference type="NCBI Taxonomy" id="652676"/>
    <lineage>
        <taxon>unclassified sequences</taxon>
        <taxon>metagenomes</taxon>
        <taxon>ecological metagenomes</taxon>
    </lineage>
</organism>
<dbReference type="EMBL" id="UOFN01000036">
    <property type="protein sequence ID" value="VAW74573.1"/>
    <property type="molecule type" value="Genomic_DNA"/>
</dbReference>